<name>A0A1M5CQD0_9HYPH</name>
<dbReference type="OrthoDB" id="9811519at2"/>
<dbReference type="EMBL" id="FQUP01000002">
    <property type="protein sequence ID" value="SHF56965.1"/>
    <property type="molecule type" value="Genomic_DNA"/>
</dbReference>
<dbReference type="PANTHER" id="PTHR11091">
    <property type="entry name" value="OXIDOREDUCTASE-RELATED"/>
    <property type="match status" value="1"/>
</dbReference>
<evidence type="ECO:0000256" key="1">
    <source>
        <dbReference type="ARBA" id="ARBA00006056"/>
    </source>
</evidence>
<evidence type="ECO:0000313" key="3">
    <source>
        <dbReference type="EMBL" id="SHF56965.1"/>
    </source>
</evidence>
<evidence type="ECO:0000256" key="2">
    <source>
        <dbReference type="ARBA" id="ARBA00023002"/>
    </source>
</evidence>
<dbReference type="InterPro" id="IPR036111">
    <property type="entry name" value="Mal/L-sulfo/L-lacto_DH-like_sf"/>
</dbReference>
<dbReference type="InterPro" id="IPR043144">
    <property type="entry name" value="Mal/L-sulf/L-lact_DH-like_ah"/>
</dbReference>
<dbReference type="InterPro" id="IPR043143">
    <property type="entry name" value="Mal/L-sulf/L-lact_DH-like_NADP"/>
</dbReference>
<keyword evidence="4" id="KW-1185">Reference proteome</keyword>
<dbReference type="AlphaFoldDB" id="A0A1M5CQD0"/>
<accession>A0A1M5CQD0</accession>
<dbReference type="RefSeq" id="WP_073053122.1">
    <property type="nucleotide sequence ID" value="NZ_FQUP01000002.1"/>
</dbReference>
<dbReference type="Gene3D" id="1.10.1530.10">
    <property type="match status" value="1"/>
</dbReference>
<sequence length="354" mass="37551">MATETIADLGAQPATDRRLSLDEVTALARRILLSNGVSAAQAEPIVRTVTAAERDECRSHGLYRLLTYIRSIRLGQAKGNAEPTLHDDGGALVRVEGYRGFAPLAFDRGRALLVEKARRNGIAALVIRDCHHNSALWAEVEPLAAEDGIAAIAFNPTHSWVAPAGGSRPLFGTNPIAFSWPRPNGEPFVFDFATSAVARGEMELHRRGGRPIPSGWAVDAAGQTTTDAAAGLAGAMLPFGGYKGTGIQIMIELLAGAMIGDAMSYQSSDADAGHGGVPLHGELIIAFDPARFRAGREGDPLADAEGLFERFGAQPGARLPSERRYAARRRTVVEGVLVPRPLHDELVALADAGE</sequence>
<dbReference type="STRING" id="1122133.SAMN02745157_2430"/>
<protein>
    <submittedName>
        <fullName evidence="3">Malate/lactate/ureidoglycolate dehydrogenase, LDH2 family</fullName>
    </submittedName>
</protein>
<dbReference type="Gene3D" id="3.30.1370.60">
    <property type="entry name" value="Hypothetical oxidoreductase yiak, domain 2"/>
    <property type="match status" value="1"/>
</dbReference>
<organism evidence="3 4">
    <name type="scientific">Kaistia soli DSM 19436</name>
    <dbReference type="NCBI Taxonomy" id="1122133"/>
    <lineage>
        <taxon>Bacteria</taxon>
        <taxon>Pseudomonadati</taxon>
        <taxon>Pseudomonadota</taxon>
        <taxon>Alphaproteobacteria</taxon>
        <taxon>Hyphomicrobiales</taxon>
        <taxon>Kaistiaceae</taxon>
        <taxon>Kaistia</taxon>
    </lineage>
</organism>
<proteinExistence type="inferred from homology"/>
<dbReference type="InterPro" id="IPR003767">
    <property type="entry name" value="Malate/L-lactate_DH-like"/>
</dbReference>
<evidence type="ECO:0000313" key="4">
    <source>
        <dbReference type="Proteomes" id="UP000184485"/>
    </source>
</evidence>
<dbReference type="GO" id="GO:0016491">
    <property type="term" value="F:oxidoreductase activity"/>
    <property type="evidence" value="ECO:0007669"/>
    <property type="project" value="UniProtKB-KW"/>
</dbReference>
<dbReference type="Pfam" id="PF02615">
    <property type="entry name" value="Ldh_2"/>
    <property type="match status" value="1"/>
</dbReference>
<dbReference type="Proteomes" id="UP000184485">
    <property type="component" value="Unassembled WGS sequence"/>
</dbReference>
<reference evidence="3 4" key="1">
    <citation type="submission" date="2016-11" db="EMBL/GenBank/DDBJ databases">
        <authorList>
            <person name="Jaros S."/>
            <person name="Januszkiewicz K."/>
            <person name="Wedrychowicz H."/>
        </authorList>
    </citation>
    <scope>NUCLEOTIDE SEQUENCE [LARGE SCALE GENOMIC DNA]</scope>
    <source>
        <strain evidence="3 4">DSM 19436</strain>
    </source>
</reference>
<comment type="similarity">
    <text evidence="1">Belongs to the LDH2/MDH2 oxidoreductase family.</text>
</comment>
<dbReference type="PANTHER" id="PTHR11091:SF0">
    <property type="entry name" value="MALATE DEHYDROGENASE"/>
    <property type="match status" value="1"/>
</dbReference>
<keyword evidence="2" id="KW-0560">Oxidoreductase</keyword>
<dbReference type="SUPFAM" id="SSF89733">
    <property type="entry name" value="L-sulfolactate dehydrogenase-like"/>
    <property type="match status" value="1"/>
</dbReference>
<gene>
    <name evidence="3" type="ORF">SAMN02745157_2430</name>
</gene>